<evidence type="ECO:0000256" key="4">
    <source>
        <dbReference type="ARBA" id="ARBA00022692"/>
    </source>
</evidence>
<dbReference type="AlphaFoldDB" id="A0A6J1DQG9"/>
<evidence type="ECO:0000313" key="15">
    <source>
        <dbReference type="RefSeq" id="XP_022156510.1"/>
    </source>
</evidence>
<feature type="domain" description="Cation/H(+) antiporter central" evidence="12">
    <location>
        <begin position="494"/>
        <end position="621"/>
    </location>
</feature>
<dbReference type="OrthoDB" id="1868135at2759"/>
<dbReference type="InterPro" id="IPR057291">
    <property type="entry name" value="CHX17_2nd"/>
</dbReference>
<feature type="transmembrane region" description="Helical" evidence="10">
    <location>
        <begin position="278"/>
        <end position="301"/>
    </location>
</feature>
<keyword evidence="3" id="KW-0633">Potassium transport</keyword>
<gene>
    <name evidence="15" type="primary">LOC111023395</name>
</gene>
<evidence type="ECO:0000256" key="7">
    <source>
        <dbReference type="ARBA" id="ARBA00023065"/>
    </source>
</evidence>
<dbReference type="KEGG" id="mcha:111023395"/>
<keyword evidence="4 10" id="KW-0812">Transmembrane</keyword>
<dbReference type="Pfam" id="PF23259">
    <property type="entry name" value="CHX17_C"/>
    <property type="match status" value="1"/>
</dbReference>
<dbReference type="GO" id="GO:0006885">
    <property type="term" value="P:regulation of pH"/>
    <property type="evidence" value="ECO:0007669"/>
    <property type="project" value="TreeGrafter"/>
</dbReference>
<feature type="transmembrane region" description="Helical" evidence="10">
    <location>
        <begin position="329"/>
        <end position="350"/>
    </location>
</feature>
<evidence type="ECO:0000256" key="10">
    <source>
        <dbReference type="SAM" id="Phobius"/>
    </source>
</evidence>
<feature type="transmembrane region" description="Helical" evidence="10">
    <location>
        <begin position="176"/>
        <end position="197"/>
    </location>
</feature>
<dbReference type="RefSeq" id="XP_022156510.1">
    <property type="nucleotide sequence ID" value="XM_022300818.1"/>
</dbReference>
<dbReference type="GO" id="GO:0015297">
    <property type="term" value="F:antiporter activity"/>
    <property type="evidence" value="ECO:0007669"/>
    <property type="project" value="InterPro"/>
</dbReference>
<feature type="transmembrane region" description="Helical" evidence="10">
    <location>
        <begin position="420"/>
        <end position="441"/>
    </location>
</feature>
<dbReference type="Pfam" id="PF00999">
    <property type="entry name" value="Na_H_Exchanger"/>
    <property type="match status" value="1"/>
</dbReference>
<feature type="transmembrane region" description="Helical" evidence="10">
    <location>
        <begin position="45"/>
        <end position="64"/>
    </location>
</feature>
<keyword evidence="7" id="KW-0406">Ion transport</keyword>
<protein>
    <submittedName>
        <fullName evidence="15">Cation/H(+) antiporter 15-like</fullName>
    </submittedName>
</protein>
<reference evidence="15" key="1">
    <citation type="submission" date="2025-08" db="UniProtKB">
        <authorList>
            <consortium name="RefSeq"/>
        </authorList>
    </citation>
    <scope>IDENTIFICATION</scope>
    <source>
        <strain evidence="15">OHB3-1</strain>
    </source>
</reference>
<dbReference type="InterPro" id="IPR057290">
    <property type="entry name" value="CHX17_C"/>
</dbReference>
<evidence type="ECO:0000256" key="2">
    <source>
        <dbReference type="ARBA" id="ARBA00022448"/>
    </source>
</evidence>
<dbReference type="GO" id="GO:1902600">
    <property type="term" value="P:proton transmembrane transport"/>
    <property type="evidence" value="ECO:0007669"/>
    <property type="project" value="InterPro"/>
</dbReference>
<feature type="transmembrane region" description="Helical" evidence="10">
    <location>
        <begin position="141"/>
        <end position="164"/>
    </location>
</feature>
<feature type="transmembrane region" description="Helical" evidence="10">
    <location>
        <begin position="71"/>
        <end position="94"/>
    </location>
</feature>
<feature type="domain" description="Cation/H(+) antiporter C-terminal" evidence="13">
    <location>
        <begin position="637"/>
        <end position="781"/>
    </location>
</feature>
<feature type="domain" description="Cation/H+ exchanger transmembrane" evidence="11">
    <location>
        <begin position="61"/>
        <end position="435"/>
    </location>
</feature>
<evidence type="ECO:0000259" key="11">
    <source>
        <dbReference type="Pfam" id="PF00999"/>
    </source>
</evidence>
<feature type="transmembrane region" description="Helical" evidence="10">
    <location>
        <begin position="389"/>
        <end position="408"/>
    </location>
</feature>
<feature type="transmembrane region" description="Helical" evidence="10">
    <location>
        <begin position="106"/>
        <end position="129"/>
    </location>
</feature>
<comment type="similarity">
    <text evidence="9">Belongs to the monovalent cation:proton antiporter 2 (CPA2) transporter (TC 2.A.37) family. CHX (TC 2.A.37.4) subfamily.</text>
</comment>
<keyword evidence="5" id="KW-0630">Potassium</keyword>
<evidence type="ECO:0000256" key="3">
    <source>
        <dbReference type="ARBA" id="ARBA00022538"/>
    </source>
</evidence>
<name>A0A6J1DQG9_MOMCH</name>
<sequence>MEPDEIAAYANGGLGQSLQNLTMGCISADRIRSHGVFIGSNPFEYSVPFLLLQLVISGGAIMMFSKLLKPLGQLLIVSQILGGLVLGASVLGQFEGFRETFFPMRGFIFLDIVGSVGYMFYFFLIGVQIDPSIVKKIDKKAFAIGFGTVVLPLVLTIICSYTINGTNNVNSQIRKTFIYVGATESFINFPTIAYFLSELHRMNSELGRIALTSSMASALCSYCIMVLGVLLKLNVDRYEVFSTIFPSVILIVIIIYVLRPAILWMMKQNPIGQPLKEGYVITLLLGALVTGFFCQATGLYLHFGPLALGVAIPPGPPIGSTLVERLHFITSWIFMPIFFVKIGWFINIFIIKLKHFLVLSFAIVVVALGKFFGAFMISIYFKLRVRDAVLLGLIMNSQGAMELGLFYSKKKDKMFDNETFSVMCLCMVILVISITSIMRYLDDPLRRYAVYDRRTMMHSRLNSDLHLLVCIHDQDDVPNAIKILEALNPTRQSHLVVYILHLVELLGRANPQLIAHKHTKVGTSRSCPSEPIVNAFKYFGQSNRDIVEIYPFTVISCFATMHHDVCSLAFDKETSLVLVPFHKRFHSNGVLSLCKNNTRAVNNHIVDKAPCSIALVVDRGLLEVSSSITNTLHPFHIVVVFIGGPDDREAMFIGARMAGHPNINLTMIRLLENGNVPCYNVEERRLDNEAVSKFRQIIVGNCKVSYIEEVVMDGTGTVSILRSMGNNFDLVVVGRRHCPSSPLVQGLVLWNEDTELGAIGEVLASSDFMGNTLILVVQQHTKAINEDPENHLESVVPMDRYLV</sequence>
<keyword evidence="6 10" id="KW-1133">Transmembrane helix</keyword>
<comment type="subcellular location">
    <subcellularLocation>
        <location evidence="1">Membrane</location>
        <topology evidence="1">Multi-pass membrane protein</topology>
    </subcellularLocation>
</comment>
<evidence type="ECO:0000256" key="8">
    <source>
        <dbReference type="ARBA" id="ARBA00023136"/>
    </source>
</evidence>
<dbReference type="Gene3D" id="1.20.1530.20">
    <property type="match status" value="1"/>
</dbReference>
<dbReference type="GO" id="GO:0016020">
    <property type="term" value="C:membrane"/>
    <property type="evidence" value="ECO:0007669"/>
    <property type="project" value="UniProtKB-SubCell"/>
</dbReference>
<proteinExistence type="inferred from homology"/>
<accession>A0A6J1DQG9</accession>
<feature type="transmembrane region" description="Helical" evidence="10">
    <location>
        <begin position="243"/>
        <end position="266"/>
    </location>
</feature>
<feature type="transmembrane region" description="Helical" evidence="10">
    <location>
        <begin position="357"/>
        <end position="383"/>
    </location>
</feature>
<dbReference type="InterPro" id="IPR006153">
    <property type="entry name" value="Cation/H_exchanger_TM"/>
</dbReference>
<dbReference type="GO" id="GO:0006813">
    <property type="term" value="P:potassium ion transport"/>
    <property type="evidence" value="ECO:0007669"/>
    <property type="project" value="UniProtKB-KW"/>
</dbReference>
<evidence type="ECO:0000256" key="5">
    <source>
        <dbReference type="ARBA" id="ARBA00022958"/>
    </source>
</evidence>
<dbReference type="GO" id="GO:0012505">
    <property type="term" value="C:endomembrane system"/>
    <property type="evidence" value="ECO:0007669"/>
    <property type="project" value="TreeGrafter"/>
</dbReference>
<keyword evidence="2" id="KW-0813">Transport</keyword>
<dbReference type="PANTHER" id="PTHR32468">
    <property type="entry name" value="CATION/H + ANTIPORTER"/>
    <property type="match status" value="1"/>
</dbReference>
<keyword evidence="8 10" id="KW-0472">Membrane</keyword>
<organism evidence="14 15">
    <name type="scientific">Momordica charantia</name>
    <name type="common">Bitter gourd</name>
    <name type="synonym">Balsam pear</name>
    <dbReference type="NCBI Taxonomy" id="3673"/>
    <lineage>
        <taxon>Eukaryota</taxon>
        <taxon>Viridiplantae</taxon>
        <taxon>Streptophyta</taxon>
        <taxon>Embryophyta</taxon>
        <taxon>Tracheophyta</taxon>
        <taxon>Spermatophyta</taxon>
        <taxon>Magnoliopsida</taxon>
        <taxon>eudicotyledons</taxon>
        <taxon>Gunneridae</taxon>
        <taxon>Pentapetalae</taxon>
        <taxon>rosids</taxon>
        <taxon>fabids</taxon>
        <taxon>Cucurbitales</taxon>
        <taxon>Cucurbitaceae</taxon>
        <taxon>Momordiceae</taxon>
        <taxon>Momordica</taxon>
    </lineage>
</organism>
<dbReference type="InterPro" id="IPR038770">
    <property type="entry name" value="Na+/solute_symporter_sf"/>
</dbReference>
<evidence type="ECO:0000256" key="9">
    <source>
        <dbReference type="ARBA" id="ARBA00038341"/>
    </source>
</evidence>
<evidence type="ECO:0000256" key="1">
    <source>
        <dbReference type="ARBA" id="ARBA00004141"/>
    </source>
</evidence>
<dbReference type="Proteomes" id="UP000504603">
    <property type="component" value="Unplaced"/>
</dbReference>
<evidence type="ECO:0000313" key="14">
    <source>
        <dbReference type="Proteomes" id="UP000504603"/>
    </source>
</evidence>
<feature type="transmembrane region" description="Helical" evidence="10">
    <location>
        <begin position="209"/>
        <end position="231"/>
    </location>
</feature>
<evidence type="ECO:0000259" key="12">
    <source>
        <dbReference type="Pfam" id="PF23256"/>
    </source>
</evidence>
<dbReference type="Pfam" id="PF23256">
    <property type="entry name" value="CHX17_2nd"/>
    <property type="match status" value="1"/>
</dbReference>
<evidence type="ECO:0000256" key="6">
    <source>
        <dbReference type="ARBA" id="ARBA00022989"/>
    </source>
</evidence>
<dbReference type="InterPro" id="IPR050794">
    <property type="entry name" value="CPA2_transporter"/>
</dbReference>
<dbReference type="GeneID" id="111023395"/>
<keyword evidence="14" id="KW-1185">Reference proteome</keyword>
<dbReference type="PANTHER" id="PTHR32468:SF114">
    <property type="entry name" value="CATION_H+ EXCHANGER DOMAIN-CONTAINING PROTEIN"/>
    <property type="match status" value="1"/>
</dbReference>
<evidence type="ECO:0000259" key="13">
    <source>
        <dbReference type="Pfam" id="PF23259"/>
    </source>
</evidence>